<dbReference type="OrthoDB" id="9793626at2"/>
<dbReference type="Gene3D" id="3.40.50.720">
    <property type="entry name" value="NAD(P)-binding Rossmann-like Domain"/>
    <property type="match status" value="2"/>
</dbReference>
<dbReference type="AlphaFoldDB" id="A0A2T0RVK4"/>
<comment type="caution">
    <text evidence="8">The sequence shown here is derived from an EMBL/GenBank/DDBJ whole genome shotgun (WGS) entry which is preliminary data.</text>
</comment>
<dbReference type="PANTHER" id="PTHR42789:SF1">
    <property type="entry name" value="D-ISOMER SPECIFIC 2-HYDROXYACID DEHYDROGENASE FAMILY PROTEIN (AFU_ORTHOLOGUE AFUA_6G10090)"/>
    <property type="match status" value="1"/>
</dbReference>
<dbReference type="GO" id="GO:0006564">
    <property type="term" value="P:L-serine biosynthetic process"/>
    <property type="evidence" value="ECO:0007669"/>
    <property type="project" value="UniProtKB-ARBA"/>
</dbReference>
<dbReference type="SUPFAM" id="SSF52283">
    <property type="entry name" value="Formate/glycerate dehydrogenase catalytic domain-like"/>
    <property type="match status" value="1"/>
</dbReference>
<dbReference type="Proteomes" id="UP000239480">
    <property type="component" value="Unassembled WGS sequence"/>
</dbReference>
<reference evidence="8 9" key="1">
    <citation type="submission" date="2018-03" db="EMBL/GenBank/DDBJ databases">
        <title>Genomic Encyclopedia of Archaeal and Bacterial Type Strains, Phase II (KMG-II): from individual species to whole genera.</title>
        <authorList>
            <person name="Goeker M."/>
        </authorList>
    </citation>
    <scope>NUCLEOTIDE SEQUENCE [LARGE SCALE GENOMIC DNA]</scope>
    <source>
        <strain evidence="8 9">DSM 29328</strain>
    </source>
</reference>
<dbReference type="InterPro" id="IPR006139">
    <property type="entry name" value="D-isomer_2_OHA_DH_cat_dom"/>
</dbReference>
<accession>A0A2T0RVK4</accession>
<evidence type="ECO:0000256" key="3">
    <source>
        <dbReference type="ARBA" id="ARBA00023002"/>
    </source>
</evidence>
<dbReference type="CDD" id="cd12173">
    <property type="entry name" value="PGDH_4"/>
    <property type="match status" value="1"/>
</dbReference>
<dbReference type="GO" id="GO:0051287">
    <property type="term" value="F:NAD binding"/>
    <property type="evidence" value="ECO:0007669"/>
    <property type="project" value="InterPro"/>
</dbReference>
<keyword evidence="2" id="KW-0028">Amino-acid biosynthesis</keyword>
<evidence type="ECO:0000256" key="4">
    <source>
        <dbReference type="ARBA" id="ARBA00023027"/>
    </source>
</evidence>
<dbReference type="InterPro" id="IPR050857">
    <property type="entry name" value="D-2-hydroxyacid_DH"/>
</dbReference>
<gene>
    <name evidence="8" type="ORF">CLV78_102364</name>
</gene>
<dbReference type="SUPFAM" id="SSF51735">
    <property type="entry name" value="NAD(P)-binding Rossmann-fold domains"/>
    <property type="match status" value="1"/>
</dbReference>
<dbReference type="RefSeq" id="WP_106204112.1">
    <property type="nucleotide sequence ID" value="NZ_PVTD01000002.1"/>
</dbReference>
<name>A0A2T0RVK4_9RHOB</name>
<dbReference type="PROSITE" id="PS00670">
    <property type="entry name" value="D_2_HYDROXYACID_DH_2"/>
    <property type="match status" value="1"/>
</dbReference>
<feature type="domain" description="D-isomer specific 2-hydroxyacid dehydrogenase catalytic" evidence="6">
    <location>
        <begin position="33"/>
        <end position="308"/>
    </location>
</feature>
<dbReference type="PROSITE" id="PS00671">
    <property type="entry name" value="D_2_HYDROXYACID_DH_3"/>
    <property type="match status" value="1"/>
</dbReference>
<evidence type="ECO:0000256" key="5">
    <source>
        <dbReference type="RuleBase" id="RU003719"/>
    </source>
</evidence>
<keyword evidence="3 5" id="KW-0560">Oxidoreductase</keyword>
<protein>
    <submittedName>
        <fullName evidence="8">(S)-sulfolactate dehydrogenase</fullName>
    </submittedName>
</protein>
<dbReference type="PROSITE" id="PS00065">
    <property type="entry name" value="D_2_HYDROXYACID_DH_1"/>
    <property type="match status" value="1"/>
</dbReference>
<keyword evidence="4" id="KW-0520">NAD</keyword>
<comment type="similarity">
    <text evidence="1 5">Belongs to the D-isomer specific 2-hydroxyacid dehydrogenase family.</text>
</comment>
<evidence type="ECO:0000313" key="8">
    <source>
        <dbReference type="EMBL" id="PRY25187.1"/>
    </source>
</evidence>
<dbReference type="FunFam" id="3.40.50.720:FF:000041">
    <property type="entry name" value="D-3-phosphoglycerate dehydrogenase"/>
    <property type="match status" value="1"/>
</dbReference>
<evidence type="ECO:0000256" key="1">
    <source>
        <dbReference type="ARBA" id="ARBA00005854"/>
    </source>
</evidence>
<sequence>MSDVVISEFMFDAVARDLAAEFDTCWDIGLWNRREELLAQVADARALVVRNATQVNGEVLDAAPNLEVVARLGVGLDNIDVDACKARGIEVCPAIGANAVSVAEYVLTTAMILLRGKAYHATAEMVAGGWDRPKYASGFELAGRRLGVIGYGSIGQVVGARAHAMGMEVIAYDAVMSSDAEAWTPARPVGLDHLLSEADVVSLHCPRLPSTIDLIDATAIAKMKPGAILINSARGGIVNEAACAAALKSGHLGGAALDTFAVEPIDETAQTLFRGCENLILTPHIAGVTQDSSRRIAEIAAANVRRVLGAG</sequence>
<dbReference type="Pfam" id="PF00389">
    <property type="entry name" value="2-Hacid_dh"/>
    <property type="match status" value="1"/>
</dbReference>
<evidence type="ECO:0000256" key="2">
    <source>
        <dbReference type="ARBA" id="ARBA00022605"/>
    </source>
</evidence>
<organism evidence="8 9">
    <name type="scientific">Aliiruegeria haliotis</name>
    <dbReference type="NCBI Taxonomy" id="1280846"/>
    <lineage>
        <taxon>Bacteria</taxon>
        <taxon>Pseudomonadati</taxon>
        <taxon>Pseudomonadota</taxon>
        <taxon>Alphaproteobacteria</taxon>
        <taxon>Rhodobacterales</taxon>
        <taxon>Roseobacteraceae</taxon>
        <taxon>Aliiruegeria</taxon>
    </lineage>
</organism>
<dbReference type="InterPro" id="IPR006140">
    <property type="entry name" value="D-isomer_DH_NAD-bd"/>
</dbReference>
<dbReference type="Pfam" id="PF02826">
    <property type="entry name" value="2-Hacid_dh_C"/>
    <property type="match status" value="1"/>
</dbReference>
<dbReference type="EMBL" id="PVTD01000002">
    <property type="protein sequence ID" value="PRY25187.1"/>
    <property type="molecule type" value="Genomic_DNA"/>
</dbReference>
<dbReference type="InterPro" id="IPR029752">
    <property type="entry name" value="D-isomer_DH_CS1"/>
</dbReference>
<dbReference type="PANTHER" id="PTHR42789">
    <property type="entry name" value="D-ISOMER SPECIFIC 2-HYDROXYACID DEHYDROGENASE FAMILY PROTEIN (AFU_ORTHOLOGUE AFUA_6G10090)"/>
    <property type="match status" value="1"/>
</dbReference>
<feature type="domain" description="D-isomer specific 2-hydroxyacid dehydrogenase NAD-binding" evidence="7">
    <location>
        <begin position="111"/>
        <end position="286"/>
    </location>
</feature>
<evidence type="ECO:0000259" key="6">
    <source>
        <dbReference type="Pfam" id="PF00389"/>
    </source>
</evidence>
<keyword evidence="9" id="KW-1185">Reference proteome</keyword>
<dbReference type="InterPro" id="IPR029753">
    <property type="entry name" value="D-isomer_DH_CS"/>
</dbReference>
<dbReference type="InterPro" id="IPR036291">
    <property type="entry name" value="NAD(P)-bd_dom_sf"/>
</dbReference>
<dbReference type="GO" id="GO:0004617">
    <property type="term" value="F:phosphoglycerate dehydrogenase activity"/>
    <property type="evidence" value="ECO:0007669"/>
    <property type="project" value="UniProtKB-ARBA"/>
</dbReference>
<dbReference type="GO" id="GO:0047545">
    <property type="term" value="F:(S)-2-hydroxyglutarate dehydrogenase activity"/>
    <property type="evidence" value="ECO:0007669"/>
    <property type="project" value="UniProtKB-ARBA"/>
</dbReference>
<proteinExistence type="inferred from homology"/>
<evidence type="ECO:0000259" key="7">
    <source>
        <dbReference type="Pfam" id="PF02826"/>
    </source>
</evidence>
<evidence type="ECO:0000313" key="9">
    <source>
        <dbReference type="Proteomes" id="UP000239480"/>
    </source>
</evidence>